<comment type="caution">
    <text evidence="1">The sequence shown here is derived from an EMBL/GenBank/DDBJ whole genome shotgun (WGS) entry which is preliminary data.</text>
</comment>
<dbReference type="CDD" id="cd11532">
    <property type="entry name" value="NTP-PPase_COG4997"/>
    <property type="match status" value="1"/>
</dbReference>
<proteinExistence type="predicted"/>
<name>A0A419WS03_9EURY</name>
<dbReference type="InterPro" id="IPR038735">
    <property type="entry name" value="MSMEG_1276-like_NTP-PPase_dom"/>
</dbReference>
<reference evidence="1 2" key="1">
    <citation type="submission" date="2018-09" db="EMBL/GenBank/DDBJ databases">
        <title>Genomic Encyclopedia of Archaeal and Bacterial Type Strains, Phase II (KMG-II): from individual species to whole genera.</title>
        <authorList>
            <person name="Goeker M."/>
        </authorList>
    </citation>
    <scope>NUCLEOTIDE SEQUENCE [LARGE SCALE GENOMIC DNA]</scope>
    <source>
        <strain evidence="1 2">DSM 13151</strain>
    </source>
</reference>
<dbReference type="OrthoDB" id="313097at2157"/>
<dbReference type="Proteomes" id="UP000283805">
    <property type="component" value="Unassembled WGS sequence"/>
</dbReference>
<dbReference type="AlphaFoldDB" id="A0A419WS03"/>
<keyword evidence="2" id="KW-1185">Reference proteome</keyword>
<organism evidence="1 2">
    <name type="scientific">Halopiger aswanensis</name>
    <dbReference type="NCBI Taxonomy" id="148449"/>
    <lineage>
        <taxon>Archaea</taxon>
        <taxon>Methanobacteriati</taxon>
        <taxon>Methanobacteriota</taxon>
        <taxon>Stenosarchaea group</taxon>
        <taxon>Halobacteria</taxon>
        <taxon>Halobacteriales</taxon>
        <taxon>Natrialbaceae</taxon>
        <taxon>Halopiger</taxon>
    </lineage>
</organism>
<sequence>MSREYDKLVRDSIPEIVERNGDVPVTRAVSGDEYERYLLAKLQEEVDEYVESRDREELADILEVVHAIREFEDLSEQELDTYRDRKAEENGRFADRIVLERVESRSEAADDG</sequence>
<accession>A0A419WS03</accession>
<protein>
    <submittedName>
        <fullName evidence="1">Putative house-cleaning noncanonical NTP pyrophosphatase (MazG superfamily)</fullName>
    </submittedName>
</protein>
<dbReference type="EMBL" id="RAPO01000001">
    <property type="protein sequence ID" value="RKD98264.1"/>
    <property type="molecule type" value="Genomic_DNA"/>
</dbReference>
<dbReference type="RefSeq" id="WP_120243705.1">
    <property type="nucleotide sequence ID" value="NZ_RAPO01000001.1"/>
</dbReference>
<gene>
    <name evidence="1" type="ORF">ATJ93_1269</name>
</gene>
<evidence type="ECO:0000313" key="2">
    <source>
        <dbReference type="Proteomes" id="UP000283805"/>
    </source>
</evidence>
<evidence type="ECO:0000313" key="1">
    <source>
        <dbReference type="EMBL" id="RKD98264.1"/>
    </source>
</evidence>